<dbReference type="PROSITE" id="PS50194">
    <property type="entry name" value="FILAMIN_REPEAT"/>
    <property type="match status" value="1"/>
</dbReference>
<dbReference type="InterPro" id="IPR017868">
    <property type="entry name" value="Filamin/ABP280_repeat-like"/>
</dbReference>
<keyword evidence="4" id="KW-0963">Cytoplasm</keyword>
<dbReference type="Gene3D" id="1.20.920.20">
    <property type="match status" value="1"/>
</dbReference>
<dbReference type="EMBL" id="NWUJ01000009">
    <property type="protein sequence ID" value="PFH33295.1"/>
    <property type="molecule type" value="Genomic_DNA"/>
</dbReference>
<dbReference type="SUPFAM" id="SSF117281">
    <property type="entry name" value="Kelch motif"/>
    <property type="match status" value="2"/>
</dbReference>
<dbReference type="Pfam" id="PF00630">
    <property type="entry name" value="Filamin"/>
    <property type="match status" value="1"/>
</dbReference>
<name>A0A2A9M5Q8_BESBE</name>
<dbReference type="Pfam" id="PF12775">
    <property type="entry name" value="AAA_7"/>
    <property type="match status" value="1"/>
</dbReference>
<evidence type="ECO:0000256" key="13">
    <source>
        <dbReference type="ARBA" id="ARBA00023212"/>
    </source>
</evidence>
<dbReference type="Gene3D" id="2.120.10.80">
    <property type="entry name" value="Kelch-type beta propeller"/>
    <property type="match status" value="2"/>
</dbReference>
<evidence type="ECO:0000313" key="19">
    <source>
        <dbReference type="EMBL" id="PFH33295.1"/>
    </source>
</evidence>
<evidence type="ECO:0000256" key="4">
    <source>
        <dbReference type="ARBA" id="ARBA00022490"/>
    </source>
</evidence>
<keyword evidence="20" id="KW-1185">Reference proteome</keyword>
<feature type="domain" description="AAA+ ATPase" evidence="18">
    <location>
        <begin position="1706"/>
        <end position="1835"/>
    </location>
</feature>
<dbReference type="Gene3D" id="1.10.8.710">
    <property type="match status" value="1"/>
</dbReference>
<accession>A0A2A9M5Q8</accession>
<feature type="compositionally biased region" description="Basic and acidic residues" evidence="17">
    <location>
        <begin position="3315"/>
        <end position="3340"/>
    </location>
</feature>
<dbReference type="InterPro" id="IPR043160">
    <property type="entry name" value="Dynein_C_barrel"/>
</dbReference>
<dbReference type="InterPro" id="IPR015915">
    <property type="entry name" value="Kelch-typ_b-propeller"/>
</dbReference>
<dbReference type="InterPro" id="IPR035706">
    <property type="entry name" value="AAA_9"/>
</dbReference>
<dbReference type="FunFam" id="1.20.920.20:FF:000001">
    <property type="entry name" value="dynein heavy chain 2, axonemal"/>
    <property type="match status" value="1"/>
</dbReference>
<dbReference type="InterPro" id="IPR041589">
    <property type="entry name" value="DNAH3_AAA_lid_1"/>
</dbReference>
<dbReference type="InterPro" id="IPR001298">
    <property type="entry name" value="Filamin/ABP280_rpt"/>
</dbReference>
<dbReference type="Gene3D" id="1.20.1270.280">
    <property type="match status" value="1"/>
</dbReference>
<dbReference type="InterPro" id="IPR013783">
    <property type="entry name" value="Ig-like_fold"/>
</dbReference>
<dbReference type="GeneID" id="40313420"/>
<dbReference type="InterPro" id="IPR042228">
    <property type="entry name" value="Dynein_linker_3"/>
</dbReference>
<dbReference type="SMART" id="SM00557">
    <property type="entry name" value="IG_FLMN"/>
    <property type="match status" value="1"/>
</dbReference>
<dbReference type="Gene3D" id="1.20.920.30">
    <property type="match status" value="1"/>
</dbReference>
<reference evidence="19 20" key="1">
    <citation type="submission" date="2017-09" db="EMBL/GenBank/DDBJ databases">
        <title>Genome sequencing of Besnoitia besnoiti strain Bb-Ger1.</title>
        <authorList>
            <person name="Schares G."/>
            <person name="Venepally P."/>
            <person name="Lorenzi H.A."/>
        </authorList>
    </citation>
    <scope>NUCLEOTIDE SEQUENCE [LARGE SCALE GENOMIC DNA]</scope>
    <source>
        <strain evidence="19 20">Bb-Ger1</strain>
    </source>
</reference>
<evidence type="ECO:0000256" key="14">
    <source>
        <dbReference type="ARBA" id="ARBA00023273"/>
    </source>
</evidence>
<dbReference type="Gene3D" id="1.10.472.130">
    <property type="match status" value="1"/>
</dbReference>
<evidence type="ECO:0000256" key="1">
    <source>
        <dbReference type="ARBA" id="ARBA00004430"/>
    </source>
</evidence>
<evidence type="ECO:0000256" key="5">
    <source>
        <dbReference type="ARBA" id="ARBA00022701"/>
    </source>
</evidence>
<evidence type="ECO:0000256" key="10">
    <source>
        <dbReference type="ARBA" id="ARBA00023054"/>
    </source>
</evidence>
<dbReference type="GO" id="GO:0008569">
    <property type="term" value="F:minus-end-directed microtubule motor activity"/>
    <property type="evidence" value="ECO:0007669"/>
    <property type="project" value="InterPro"/>
</dbReference>
<dbReference type="OrthoDB" id="424310at2759"/>
<dbReference type="FunFam" id="1.20.140.100:FF:000001">
    <property type="entry name" value="dynein heavy chain 17, axonemal"/>
    <property type="match status" value="1"/>
</dbReference>
<keyword evidence="14" id="KW-0966">Cell projection</keyword>
<dbReference type="Pfam" id="PF01833">
    <property type="entry name" value="TIG"/>
    <property type="match status" value="1"/>
</dbReference>
<dbReference type="GO" id="GO:0051959">
    <property type="term" value="F:dynein light intermediate chain binding"/>
    <property type="evidence" value="ECO:0007669"/>
    <property type="project" value="InterPro"/>
</dbReference>
<evidence type="ECO:0000256" key="2">
    <source>
        <dbReference type="ARBA" id="ARBA00008887"/>
    </source>
</evidence>
<sequence length="4309" mass="481441">MPYLWTKLEAKGDVKVSARSGHSLTSTAAGLVLFGGVDGRVDDSNNPVPNHDIYLLSVLRNSATWKPIDIPPSKRPAPRAMHSCTPLTQSLLFFFGGCASASPFVCKNDAWTLDVASQTFAKVICNREDPEDGQASPGRQIPAISSLLPNISLTGGSPEREEFFGYISQLVAVEDLPTDDSDGSDRDEFTTQPPPRCSHTASLWKCDDAQKIVVFGGHGGSHYTRKTFNDVWILDMTSKTWSEVKFTGNAPAPRCGHCATVKDSQLFVFGGWNSETQFNDLFAFDLLTNDWSDMDLPWKGQPARWNCGFQLVEAIPDWKVFVFGGSGSEAEDSQRRWEGLLMNDVGVLTLGSVKCWEKPALEEVKKPARKATASGASVLERKTSACVGINLELAAADTARVAPPAREHAAIAYDPEESLLVLFGGWKDDWLDDIWALNVSSVVGPPYAITSISPDLGPVSGNTRVAIRGAGFTDGRITVRFQSQDQHADVAAEFVSSTEITAHTACVKGGIGSKACEVRLKIGGRDFTTTWARFQYYNNTVAKEYLAFGPGLLPEGATSSPTMFIIQARNGAGENRTSGSDVFKVRVTHWPKDTPGQSVELPVQIYDQNNGKYIVKYHAKTPGDAKVEVAFVDEGKEPEALRGSPFAASFVDRARPKANEVGGPLLASSIGRTIAEIEDFHARTEAGVQTTVKAEDVRTLLTVRHHIAQMDKQKDTLLLQRETLQAALSCLDAQGVNTETNSRALKNVITKLNALERLVKKREKELHGLSNAESLKTKKRIAEFEQTVKEQQSNLKTDSFYFFQTGVEAASQRIEEVEAIVNRHTATVSELTTLASSFGFAHELEPAKEAISELFEELRNVRLFWDFTQQCLETFEAILAASWGDVDAPNIEQDVKNLQRGLKDLRVDRKCDAYIGLHETLKRWLIFIPLVAELRDGSMRERHWEELLRMVNAEGTEVTDEMPLRRIEQLQLWNVQGPVEEITDRAKQEAVMERTLKMLESTWSEVPFDLEQHKGTEVILLNTTEEKFEMLEEHLVQCQNMITSRFFATFEAEVLNWQKTLSNISEVTQLLREVQRSWTFLENLFIYSEEVRKELPEQAARFVNIDLGVKEILARGQAHPVIRDFCATEGILRHLEAAEKELSLCEKALNEFMDSKRMTFPRFYFVSAVDLIDILSNGNSPAKIMPHMPKVFQAIKAFELKGPLDDARERPAAVGLESCVGKETVSFPHALPLAGKVENYLQDCIAQMQSTLRHYVKKSLRDRWAKTSREEWIVADPVAQVTLLVDMAVWVLQTESAFAQIDAGDPAALKVALVRHVEELTATIKMVQGELTAPMRQKLMCLITINTHGRDVLDRLIREGANSKDAFQWQSQLKYYWSEAEETIVISITDASFTYGYEYLGNGPRLVVTPLTDRIYVTATQALHLCMGCAPAGPAGTGKTETTKDLASALGKACYVFNCSDQMDYQSLGNIFKGLAASGSWGCFDEFNRLVPAVLSVCSVQFKAVVDAIKAGQTRFVLQGDEIALDPACGVFITMNPGYLGRSELPEGLKALFRPITVMVPDLELICENMLMAEGFVEAKQLARKFTRLYALCRDLLSNAAHYDWGLRAIKSVLVVAGAFKRAEPELPEQALLMRALRDTNIAKIVADDLKIFSGLLADLFPGIDPPPLRDLDFEAVIDATCVEAGLEPNPEFVLKVVQLQELLKIRHCVFVMGPAGSGKSSVWKILARAQDRVGSRTTWVDINPKAVTPNELYGYVKMSTREWKDGLLSKTMRSLGQIQDTAPKWILLDGDLDANWIESMNSVMDDNKILTLASNERIPLRPHMRMIFEIRDLNFATPATVSRAGILFISDTSGHQWRSYAQSWLRRAAWSEEVKAQLAKLFEKYCPSTLEYLHRQCKLSVPVVSISVVASLCAMLEGTLGEEPQALEYAFVFCFIWACGGCLHEKDGVDYRRQFNTWWRHTWQTIKFPSRGTVFDYYVDQAKLEAWEQRVPETDFDAEKPAADITVATPETVAMLHFVDALLKMHTPVMLIGLAGCGKTQLCKGRLRTLDKETYVSCAINFNFYTDAALLQTLLEQPLEKKAGRQYGPPGKLRLVYFLDDLNMPQLDPYNTQTAIALLRQHLDYQHWYDRSKMQLKEITNTQYLACLNPTAGSFTINPRLQRHFWTLSVPFPEQTSLFTIYNTILAKFFEQKNFRKAVQEQISFVVKATLSLHSEVVHAFRKTAANFHYEFNMRHLSSVFQGLLAATPQLYQDAEKLVIMWVHECERTYGDRLVSNADFGRYKTLVADLSKKMFGKFNVSKFFQAKQPESIVFCHFSKGFQDLCYDRVKSMTDLSQLLQEALAEYNDVNPVMDLVLFEDAMKHVCRITRIINNSGHALLIGIGGSGKQSLSRLSAFISSCVPFQVTISSKYDVKELKNDIRYLYNRAGVKDEGVMFLFNEAQITDEHFLVYINDLLASGDIADLYEPDDKEQLLNAMRPAVKAAGLPETKDSLWEFFISRIRKNLHMALCFSPVGEKLRTCARKFPAIVNCTTIDWFQPWPAEALYSVSAKFLASLPLGEDEAVRKAVVEFMPFAFYAVNEAAQDYLENEKRYAYITPKTFIESIKLYGSMLHEKLGSLKSKSDRLSSGLHKLIDTREKVSALEDDLKEKTVVVEEKKAAADEFAQRVGEEKAKVTEESEKANLEAQTCAEIQKNVSEQRASCEEDLARAIPLVQQAEAALNTLNKKDFQEAKSLNKPPPGVEDITTAVMHLLAGVDPNIEVDKQGKLKDKSWKGAQKMMNNPEKFLQTLKDFKQIIDDGRVPEHNFKAVEPLLALPHFNREAIQKKSTAAAGLAEWVVNIYQFYKVVDSVAPKRRALEEATQQLEEANAKLAVVQQLVKELEEKLDKLVAEYDTAIAEKNAVEAEANKCRTKLDMAQRLMNALGSEGTRWQQLIENFQEELRVMVGDVLLASSFVAYAGVFTKKYRDWLKNEKFTEFLRSRQVPMAAEPNPLLLLTTEAEMAMWNNQGLPSDQVSFENGAILSNSQRWCLLVDPQLQGSTWIKHREQSNNLQVTRLQNPRLVQTMESAISFGFSVLLENLDETIEALLAPVVGRQTIRRGRSLYIKLGDKEIAYNTNFRLFLQTPLSNPHYPPEIQAECTVINFTVTEKGLEDQLLALTIQKEHPDLSRKRVLLIQQQNDFKITIAELENTLLDKLAAAEGDILEDTELILNLEKTKSITLEVSAKVALAKKTGERLDVISEQYRPVARRGAVLFFLLSELFKIHSFYVYSMEAFVSVIHRAVDSVAKKSAETAAEPEAEEDVAAQAAEAGADSRGETPHEEGADSAEDRKPRRENQEEGDEDRDSEASSEGEQADTPDEASEAPQDKGEAVEGEAHSGPTGQSRDQRSEEEEEEDEEEEEGDVEADSGGTGAAPKRKRLVNNAETASSEAAAKEADKPEGAENVKGEETAEGGGDASAKTESSGGDNPAARRTRPQSAASAALSAPSPLIKSASRIGEPARAAPATPEEGDGEADGKGDEDDFLVEDLDGRVAVLVDVITKFVFTYCNRGLFERHKLTFAVLLALRILVDEGKVDEAEAQLLIYSRVDPSAPPMPESAKTWLTEAQWGCCRSLEQSATFKNNSISLLQNLDQDSPSWKRWSAEEKAEVADLPRMFRGLSLFHRILLLRCLRPDRIISALKEFVLQSLGSHFIDPPLFNMRDAYLESDKTTPIFFVLFPGVDPTPAVERVAKSVGCTTANGKFVNISMGQGQETLAIQAVERAAAEGGWVMLQNVHLMQDWLKILQRTLEQVAESGQKDFRCVISSEPPPLPEMKIIPERTLQRSIKIADEAPQDLKANLRRAFGHFDAEQFESCSKSKEFKALVCNLCFFHAVILGRKKFGFLGWSKVYSFNDGDLTICGNVLRNFLEKSSVVPYEDIRYIFGEIMYGGHITDAFDRRTNNTYLKTFIVPEVLSGMQLAPNLKCPDPTKFDFAAYSKYIEEKTPAETPQMFGLHPNAEIGYLSAQGDSLFSSIQDILGTGGGSQKGQRKEDVVKATVAQLIGRLPQPFDLPSIKAKVKEFHPFVVVCLQEVERMNTLLSEVHASLEETEKGLAGQLNITEAMEQFATSLFAQHVPETWKKVAYLSNKTLAPWVLDLLERVKQLEAWTADLTLLPSLWIAGLFNPMSFLTAITQVRARADNLPLDDMCLRWAVSATRNPREIQGPPETGVYLHGFLLEGASWDEGKGVEGNLVEARPKELFCPLPVVHVAAIPAKEFSWDNMYECPVYITAHRGPSFICTANLRMDMDDTPERWVLAGVAMLMAEE</sequence>
<dbReference type="InterPro" id="IPR026983">
    <property type="entry name" value="DHC"/>
</dbReference>
<dbReference type="Pfam" id="PF17852">
    <property type="entry name" value="Dynein_AAA_lid"/>
    <property type="match status" value="1"/>
</dbReference>
<dbReference type="Pfam" id="PF12774">
    <property type="entry name" value="AAA_6"/>
    <property type="match status" value="1"/>
</dbReference>
<comment type="similarity">
    <text evidence="2">Belongs to the dynein heavy chain family.</text>
</comment>
<evidence type="ECO:0000256" key="17">
    <source>
        <dbReference type="SAM" id="MobiDB-lite"/>
    </source>
</evidence>
<feature type="region of interest" description="Disordered" evidence="17">
    <location>
        <begin position="3295"/>
        <end position="3526"/>
    </location>
</feature>
<evidence type="ECO:0000256" key="7">
    <source>
        <dbReference type="ARBA" id="ARBA00022741"/>
    </source>
</evidence>
<gene>
    <name evidence="19" type="ORF">BESB_084940</name>
</gene>
<evidence type="ECO:0000256" key="15">
    <source>
        <dbReference type="PROSITE-ProRule" id="PRU00087"/>
    </source>
</evidence>
<feature type="region of interest" description="Disordered" evidence="17">
    <location>
        <begin position="177"/>
        <end position="196"/>
    </location>
</feature>
<feature type="compositionally biased region" description="Acidic residues" evidence="17">
    <location>
        <begin position="3341"/>
        <end position="3365"/>
    </location>
</feature>
<dbReference type="InterPro" id="IPR013602">
    <property type="entry name" value="Dynein_heavy_linker"/>
</dbReference>
<dbReference type="FunFam" id="3.40.50.300:FF:000738">
    <property type="entry name" value="Dynein heavy chain axonemal"/>
    <property type="match status" value="1"/>
</dbReference>
<dbReference type="GO" id="GO:0005930">
    <property type="term" value="C:axoneme"/>
    <property type="evidence" value="ECO:0007669"/>
    <property type="project" value="UniProtKB-SubCell"/>
</dbReference>
<evidence type="ECO:0000256" key="6">
    <source>
        <dbReference type="ARBA" id="ARBA00022737"/>
    </source>
</evidence>
<dbReference type="FunFam" id="3.40.50.300:FF:001275">
    <property type="entry name" value="Dynein heavy chain, putative"/>
    <property type="match status" value="1"/>
</dbReference>
<feature type="domain" description="AAA+ ATPase" evidence="18">
    <location>
        <begin position="1425"/>
        <end position="1563"/>
    </location>
</feature>
<dbReference type="FunFam" id="3.40.50.300:FF:002141">
    <property type="entry name" value="Dynein heavy chain"/>
    <property type="match status" value="1"/>
</dbReference>
<keyword evidence="11" id="KW-0969">Cilium</keyword>
<keyword evidence="6" id="KW-0677">Repeat</keyword>
<keyword evidence="7" id="KW-0547">Nucleotide-binding</keyword>
<evidence type="ECO:0000256" key="8">
    <source>
        <dbReference type="ARBA" id="ARBA00022840"/>
    </source>
</evidence>
<dbReference type="Pfam" id="PF17857">
    <property type="entry name" value="AAA_lid_1"/>
    <property type="match status" value="1"/>
</dbReference>
<evidence type="ECO:0000256" key="16">
    <source>
        <dbReference type="SAM" id="Coils"/>
    </source>
</evidence>
<evidence type="ECO:0000256" key="11">
    <source>
        <dbReference type="ARBA" id="ARBA00023069"/>
    </source>
</evidence>
<feature type="compositionally biased region" description="Acidic residues" evidence="17">
    <location>
        <begin position="3392"/>
        <end position="3409"/>
    </location>
</feature>
<dbReference type="GO" id="GO:0005524">
    <property type="term" value="F:ATP binding"/>
    <property type="evidence" value="ECO:0007669"/>
    <property type="project" value="UniProtKB-KW"/>
</dbReference>
<protein>
    <submittedName>
        <fullName evidence="19">Dynein heavy chain family protein</fullName>
    </submittedName>
</protein>
<evidence type="ECO:0000256" key="3">
    <source>
        <dbReference type="ARBA" id="ARBA00022441"/>
    </source>
</evidence>
<dbReference type="Gene3D" id="1.10.8.1220">
    <property type="match status" value="2"/>
</dbReference>
<dbReference type="Pfam" id="PF03028">
    <property type="entry name" value="Dynein_heavy"/>
    <property type="match status" value="1"/>
</dbReference>
<dbReference type="GO" id="GO:0005874">
    <property type="term" value="C:microtubule"/>
    <property type="evidence" value="ECO:0007669"/>
    <property type="project" value="UniProtKB-KW"/>
</dbReference>
<dbReference type="Pfam" id="PF18199">
    <property type="entry name" value="Dynein_C"/>
    <property type="match status" value="1"/>
</dbReference>
<feature type="compositionally biased region" description="Basic and acidic residues" evidence="17">
    <location>
        <begin position="3368"/>
        <end position="3379"/>
    </location>
</feature>
<dbReference type="InterPro" id="IPR042222">
    <property type="entry name" value="Dynein_2_N"/>
</dbReference>
<dbReference type="InterPro" id="IPR041658">
    <property type="entry name" value="AAA_lid_11"/>
</dbReference>
<dbReference type="STRING" id="94643.A0A2A9M5Q8"/>
<dbReference type="InterPro" id="IPR014756">
    <property type="entry name" value="Ig_E-set"/>
</dbReference>
<dbReference type="SMART" id="SM00612">
    <property type="entry name" value="Kelch"/>
    <property type="match status" value="2"/>
</dbReference>
<dbReference type="InterPro" id="IPR041228">
    <property type="entry name" value="Dynein_C"/>
</dbReference>
<evidence type="ECO:0000313" key="20">
    <source>
        <dbReference type="Proteomes" id="UP000224006"/>
    </source>
</evidence>
<feature type="compositionally biased region" description="Basic and acidic residues" evidence="17">
    <location>
        <begin position="3435"/>
        <end position="3452"/>
    </location>
</feature>
<dbReference type="Gene3D" id="1.10.8.720">
    <property type="entry name" value="Region D6 of dynein motor"/>
    <property type="match status" value="1"/>
</dbReference>
<feature type="domain" description="AAA+ ATPase" evidence="18">
    <location>
        <begin position="2026"/>
        <end position="2172"/>
    </location>
</feature>
<dbReference type="SUPFAM" id="SSF81296">
    <property type="entry name" value="E set domains"/>
    <property type="match status" value="2"/>
</dbReference>
<dbReference type="CDD" id="cd00102">
    <property type="entry name" value="IPT"/>
    <property type="match status" value="1"/>
</dbReference>
<comment type="caution">
    <text evidence="19">The sequence shown here is derived from an EMBL/GenBank/DDBJ whole genome shotgun (WGS) entry which is preliminary data.</text>
</comment>
<keyword evidence="10 16" id="KW-0175">Coiled coil</keyword>
<dbReference type="Gene3D" id="1.10.287.2620">
    <property type="match status" value="1"/>
</dbReference>
<dbReference type="InterPro" id="IPR006652">
    <property type="entry name" value="Kelch_1"/>
</dbReference>
<dbReference type="GO" id="GO:0030286">
    <property type="term" value="C:dynein complex"/>
    <property type="evidence" value="ECO:0007669"/>
    <property type="project" value="UniProtKB-KW"/>
</dbReference>
<dbReference type="FunFam" id="1.10.8.720:FF:000002">
    <property type="entry name" value="Dynein heavy chain 9, axonemal"/>
    <property type="match status" value="1"/>
</dbReference>
<dbReference type="InterPro" id="IPR002909">
    <property type="entry name" value="IPT_dom"/>
</dbReference>
<evidence type="ECO:0000259" key="18">
    <source>
        <dbReference type="SMART" id="SM00382"/>
    </source>
</evidence>
<feature type="compositionally biased region" description="Low complexity" evidence="17">
    <location>
        <begin position="3481"/>
        <end position="3511"/>
    </location>
</feature>
<dbReference type="Gene3D" id="3.40.50.300">
    <property type="entry name" value="P-loop containing nucleotide triphosphate hydrolases"/>
    <property type="match status" value="5"/>
</dbReference>
<dbReference type="KEGG" id="bbes:BESB_084940"/>
<dbReference type="GO" id="GO:0045505">
    <property type="term" value="F:dynein intermediate chain binding"/>
    <property type="evidence" value="ECO:0007669"/>
    <property type="project" value="InterPro"/>
</dbReference>
<feature type="compositionally biased region" description="Acidic residues" evidence="17">
    <location>
        <begin position="3512"/>
        <end position="3526"/>
    </location>
</feature>
<dbReference type="FunFam" id="1.20.920.30:FF:000002">
    <property type="entry name" value="Dynein axonemal heavy chain 3"/>
    <property type="match status" value="1"/>
</dbReference>
<organism evidence="19 20">
    <name type="scientific">Besnoitia besnoiti</name>
    <name type="common">Apicomplexan protozoan</name>
    <dbReference type="NCBI Taxonomy" id="94643"/>
    <lineage>
        <taxon>Eukaryota</taxon>
        <taxon>Sar</taxon>
        <taxon>Alveolata</taxon>
        <taxon>Apicomplexa</taxon>
        <taxon>Conoidasida</taxon>
        <taxon>Coccidia</taxon>
        <taxon>Eucoccidiorida</taxon>
        <taxon>Eimeriorina</taxon>
        <taxon>Sarcocystidae</taxon>
        <taxon>Besnoitia</taxon>
    </lineage>
</organism>
<dbReference type="Pfam" id="PF12780">
    <property type="entry name" value="AAA_8"/>
    <property type="match status" value="1"/>
</dbReference>
<keyword evidence="13" id="KW-0206">Cytoskeleton</keyword>
<keyword evidence="8" id="KW-0067">ATP-binding</keyword>
<dbReference type="InterPro" id="IPR003593">
    <property type="entry name" value="AAA+_ATPase"/>
</dbReference>
<feature type="coiled-coil region" evidence="16">
    <location>
        <begin position="707"/>
        <end position="772"/>
    </location>
</feature>
<dbReference type="InterPro" id="IPR043157">
    <property type="entry name" value="Dynein_AAA1S"/>
</dbReference>
<dbReference type="InterPro" id="IPR027417">
    <property type="entry name" value="P-loop_NTPase"/>
</dbReference>
<dbReference type="VEuPathDB" id="ToxoDB:BESB_084940"/>
<dbReference type="InterPro" id="IPR024317">
    <property type="entry name" value="Dynein_heavy_chain_D4_dom"/>
</dbReference>
<dbReference type="InterPro" id="IPR024743">
    <property type="entry name" value="Dynein_HC_stalk"/>
</dbReference>
<proteinExistence type="inferred from homology"/>
<dbReference type="FunFam" id="1.10.8.710:FF:000007">
    <property type="entry name" value="Putative dynein heavy chain"/>
    <property type="match status" value="1"/>
</dbReference>
<dbReference type="Pfam" id="PF18198">
    <property type="entry name" value="AAA_lid_11"/>
    <property type="match status" value="1"/>
</dbReference>
<keyword evidence="3" id="KW-0880">Kelch repeat</keyword>
<evidence type="ECO:0000256" key="12">
    <source>
        <dbReference type="ARBA" id="ARBA00023175"/>
    </source>
</evidence>
<dbReference type="Gene3D" id="6.10.140.1060">
    <property type="match status" value="1"/>
</dbReference>
<keyword evidence="5" id="KW-0493">Microtubule</keyword>
<dbReference type="GO" id="GO:0007018">
    <property type="term" value="P:microtubule-based movement"/>
    <property type="evidence" value="ECO:0007669"/>
    <property type="project" value="InterPro"/>
</dbReference>
<dbReference type="Gene3D" id="3.20.180.20">
    <property type="entry name" value="Dynein heavy chain, N-terminal domain 2"/>
    <property type="match status" value="1"/>
</dbReference>
<evidence type="ECO:0000256" key="9">
    <source>
        <dbReference type="ARBA" id="ARBA00023017"/>
    </source>
</evidence>
<dbReference type="InterPro" id="IPR035699">
    <property type="entry name" value="AAA_6"/>
</dbReference>
<dbReference type="FunFam" id="3.10.490.20:FF:000009">
    <property type="entry name" value="Dynein heavy chain 4"/>
    <property type="match status" value="1"/>
</dbReference>
<dbReference type="PANTHER" id="PTHR45703:SF8">
    <property type="entry name" value="DYNEINS HEAVY CHAIN"/>
    <property type="match status" value="1"/>
</dbReference>
<dbReference type="InterPro" id="IPR042219">
    <property type="entry name" value="AAA_lid_11_sf"/>
</dbReference>
<dbReference type="Gene3D" id="2.60.40.10">
    <property type="entry name" value="Immunoglobulins"/>
    <property type="match status" value="2"/>
</dbReference>
<dbReference type="Pfam" id="PF24681">
    <property type="entry name" value="Kelch_KLHDC2_KLHL20_DRC7"/>
    <property type="match status" value="1"/>
</dbReference>
<dbReference type="SUPFAM" id="SSF52540">
    <property type="entry name" value="P-loop containing nucleoside triphosphate hydrolases"/>
    <property type="match status" value="4"/>
</dbReference>
<keyword evidence="12" id="KW-0505">Motor protein</keyword>
<dbReference type="PANTHER" id="PTHR45703">
    <property type="entry name" value="DYNEIN HEAVY CHAIN"/>
    <property type="match status" value="1"/>
</dbReference>
<dbReference type="Proteomes" id="UP000224006">
    <property type="component" value="Chromosome VIII"/>
</dbReference>
<feature type="repeat" description="Filamin" evidence="15">
    <location>
        <begin position="537"/>
        <end position="650"/>
    </location>
</feature>
<dbReference type="Gene3D" id="1.20.140.100">
    <property type="entry name" value="Dynein heavy chain, N-terminal domain 2"/>
    <property type="match status" value="1"/>
</dbReference>
<dbReference type="InterPro" id="IPR004273">
    <property type="entry name" value="Dynein_heavy_D6_P-loop"/>
</dbReference>
<dbReference type="Pfam" id="PF08393">
    <property type="entry name" value="DHC_N2"/>
    <property type="match status" value="1"/>
</dbReference>
<dbReference type="Gene3D" id="1.20.58.1120">
    <property type="match status" value="1"/>
</dbReference>
<dbReference type="SMART" id="SM00382">
    <property type="entry name" value="AAA"/>
    <property type="match status" value="3"/>
</dbReference>
<feature type="coiled-coil region" evidence="16">
    <location>
        <begin position="2853"/>
        <end position="2922"/>
    </location>
</feature>
<dbReference type="RefSeq" id="XP_029217304.1">
    <property type="nucleotide sequence ID" value="XM_029366844.1"/>
</dbReference>
<dbReference type="FunFam" id="3.40.50.300:FF:000049">
    <property type="entry name" value="Dynein, axonemal, heavy chain 5"/>
    <property type="match status" value="1"/>
</dbReference>
<keyword evidence="9" id="KW-0243">Dynein</keyword>
<dbReference type="Pfam" id="PF12781">
    <property type="entry name" value="AAA_9"/>
    <property type="match status" value="1"/>
</dbReference>
<dbReference type="Pfam" id="PF12777">
    <property type="entry name" value="MT"/>
    <property type="match status" value="1"/>
</dbReference>
<dbReference type="InterPro" id="IPR041466">
    <property type="entry name" value="Dynein_AAA5_ext"/>
</dbReference>
<dbReference type="Gene3D" id="3.10.490.20">
    <property type="match status" value="1"/>
</dbReference>
<comment type="subcellular location">
    <subcellularLocation>
        <location evidence="1">Cytoplasm</location>
        <location evidence="1">Cytoskeleton</location>
        <location evidence="1">Cilium axoneme</location>
    </subcellularLocation>
</comment>